<protein>
    <submittedName>
        <fullName evidence="2">4-aminobutyrate aminotransferase</fullName>
    </submittedName>
</protein>
<gene>
    <name evidence="2" type="ORF">F0L46_07055</name>
</gene>
<keyword evidence="1" id="KW-0732">Signal</keyword>
<name>A0A5B2VEP7_9HYPH</name>
<keyword evidence="2" id="KW-0808">Transferase</keyword>
<sequence>MIRPLSVLAVSTLILAAGPALAQDRQPRSVEAQPGKSQRLTMVGNVSQDCKPGALPAIKLVQTPRNGSLTVRTGETPAGQLKRCPALKVPVLGVFYEANAGFTGGDEVVIEVRQADGKVQTQTIKINVSNKPAAEPKSDAVEL</sequence>
<proteinExistence type="predicted"/>
<dbReference type="OrthoDB" id="8265246at2"/>
<reference evidence="2 3" key="1">
    <citation type="submission" date="2019-09" db="EMBL/GenBank/DDBJ databases">
        <title>Salinarimonas rosea gen. nov., sp. nov., a new member of the a-2 subgroup of the Proteobacteria.</title>
        <authorList>
            <person name="Liu J."/>
        </authorList>
    </citation>
    <scope>NUCLEOTIDE SEQUENCE [LARGE SCALE GENOMIC DNA]</scope>
    <source>
        <strain evidence="2 3">BN140002</strain>
    </source>
</reference>
<keyword evidence="2" id="KW-0032">Aminotransferase</keyword>
<organism evidence="2 3">
    <name type="scientific">Salinarimonas soli</name>
    <dbReference type="NCBI Taxonomy" id="1638099"/>
    <lineage>
        <taxon>Bacteria</taxon>
        <taxon>Pseudomonadati</taxon>
        <taxon>Pseudomonadota</taxon>
        <taxon>Alphaproteobacteria</taxon>
        <taxon>Hyphomicrobiales</taxon>
        <taxon>Salinarimonadaceae</taxon>
        <taxon>Salinarimonas</taxon>
    </lineage>
</organism>
<feature type="signal peptide" evidence="1">
    <location>
        <begin position="1"/>
        <end position="22"/>
    </location>
</feature>
<comment type="caution">
    <text evidence="2">The sequence shown here is derived from an EMBL/GenBank/DDBJ whole genome shotgun (WGS) entry which is preliminary data.</text>
</comment>
<dbReference type="AlphaFoldDB" id="A0A5B2VEP7"/>
<reference evidence="2 3" key="2">
    <citation type="submission" date="2019-09" db="EMBL/GenBank/DDBJ databases">
        <authorList>
            <person name="Jin C."/>
        </authorList>
    </citation>
    <scope>NUCLEOTIDE SEQUENCE [LARGE SCALE GENOMIC DNA]</scope>
    <source>
        <strain evidence="2 3">BN140002</strain>
    </source>
</reference>
<accession>A0A5B2VEP7</accession>
<evidence type="ECO:0000313" key="3">
    <source>
        <dbReference type="Proteomes" id="UP000323142"/>
    </source>
</evidence>
<evidence type="ECO:0000256" key="1">
    <source>
        <dbReference type="SAM" id="SignalP"/>
    </source>
</evidence>
<dbReference type="RefSeq" id="WP_149816355.1">
    <property type="nucleotide sequence ID" value="NZ_VUOA01000016.1"/>
</dbReference>
<keyword evidence="3" id="KW-1185">Reference proteome</keyword>
<dbReference type="EMBL" id="VUOA01000016">
    <property type="protein sequence ID" value="KAA2238023.1"/>
    <property type="molecule type" value="Genomic_DNA"/>
</dbReference>
<feature type="chain" id="PRO_5022712360" evidence="1">
    <location>
        <begin position="23"/>
        <end position="143"/>
    </location>
</feature>
<dbReference type="Proteomes" id="UP000323142">
    <property type="component" value="Unassembled WGS sequence"/>
</dbReference>
<evidence type="ECO:0000313" key="2">
    <source>
        <dbReference type="EMBL" id="KAA2238023.1"/>
    </source>
</evidence>
<dbReference type="GO" id="GO:0008483">
    <property type="term" value="F:transaminase activity"/>
    <property type="evidence" value="ECO:0007669"/>
    <property type="project" value="UniProtKB-KW"/>
</dbReference>